<dbReference type="EMBL" id="FLUN01000001">
    <property type="protein sequence ID" value="SBW10275.1"/>
    <property type="molecule type" value="Genomic_DNA"/>
</dbReference>
<dbReference type="PANTHER" id="PTHR21716">
    <property type="entry name" value="TRANSMEMBRANE PROTEIN"/>
    <property type="match status" value="1"/>
</dbReference>
<dbReference type="InterPro" id="IPR002549">
    <property type="entry name" value="AI-2E-like"/>
</dbReference>
<evidence type="ECO:0000313" key="9">
    <source>
        <dbReference type="EMBL" id="SBW10275.1"/>
    </source>
</evidence>
<dbReference type="AlphaFoldDB" id="A0A212KFG4"/>
<evidence type="ECO:0000256" key="6">
    <source>
        <dbReference type="ARBA" id="ARBA00022989"/>
    </source>
</evidence>
<feature type="transmembrane region" description="Helical" evidence="8">
    <location>
        <begin position="76"/>
        <end position="101"/>
    </location>
</feature>
<evidence type="ECO:0008006" key="10">
    <source>
        <dbReference type="Google" id="ProtNLM"/>
    </source>
</evidence>
<feature type="transmembrane region" description="Helical" evidence="8">
    <location>
        <begin position="238"/>
        <end position="256"/>
    </location>
</feature>
<accession>A0A212KFG4</accession>
<evidence type="ECO:0000256" key="4">
    <source>
        <dbReference type="ARBA" id="ARBA00022475"/>
    </source>
</evidence>
<protein>
    <recommendedName>
        <fullName evidence="10">AI-2E family transporter</fullName>
    </recommendedName>
</protein>
<feature type="transmembrane region" description="Helical" evidence="8">
    <location>
        <begin position="297"/>
        <end position="316"/>
    </location>
</feature>
<keyword evidence="4" id="KW-1003">Cell membrane</keyword>
<evidence type="ECO:0000256" key="7">
    <source>
        <dbReference type="ARBA" id="ARBA00023136"/>
    </source>
</evidence>
<dbReference type="PANTHER" id="PTHR21716:SF53">
    <property type="entry name" value="PERMEASE PERM-RELATED"/>
    <property type="match status" value="1"/>
</dbReference>
<feature type="transmembrane region" description="Helical" evidence="8">
    <location>
        <begin position="175"/>
        <end position="194"/>
    </location>
</feature>
<dbReference type="GO" id="GO:0055085">
    <property type="term" value="P:transmembrane transport"/>
    <property type="evidence" value="ECO:0007669"/>
    <property type="project" value="TreeGrafter"/>
</dbReference>
<dbReference type="Pfam" id="PF01594">
    <property type="entry name" value="AI-2E_transport"/>
    <property type="match status" value="1"/>
</dbReference>
<dbReference type="GO" id="GO:0005886">
    <property type="term" value="C:plasma membrane"/>
    <property type="evidence" value="ECO:0007669"/>
    <property type="project" value="UniProtKB-SubCell"/>
</dbReference>
<feature type="transmembrane region" description="Helical" evidence="8">
    <location>
        <begin position="9"/>
        <end position="27"/>
    </location>
</feature>
<feature type="transmembrane region" description="Helical" evidence="8">
    <location>
        <begin position="39"/>
        <end position="64"/>
    </location>
</feature>
<evidence type="ECO:0000256" key="8">
    <source>
        <dbReference type="SAM" id="Phobius"/>
    </source>
</evidence>
<evidence type="ECO:0000256" key="2">
    <source>
        <dbReference type="ARBA" id="ARBA00009773"/>
    </source>
</evidence>
<feature type="transmembrane region" description="Helical" evidence="8">
    <location>
        <begin position="262"/>
        <end position="290"/>
    </location>
</feature>
<evidence type="ECO:0000256" key="3">
    <source>
        <dbReference type="ARBA" id="ARBA00022448"/>
    </source>
</evidence>
<gene>
    <name evidence="9" type="ORF">KL86CLO1_12892</name>
</gene>
<evidence type="ECO:0000256" key="1">
    <source>
        <dbReference type="ARBA" id="ARBA00004651"/>
    </source>
</evidence>
<sequence>MDRKLFRSILWIITYAVLLMLFIVNFTEVRGWFGTLLEVLRPLFIGFAIAFVLSRPTQFFYQVYRHRLDRTRAEKLARPLAVTTAYLVLIILLVTFFSIVLPKLAESIHLFLGSLSDYMKNAQSWVNWILSSFNLDTLGTLDFSRFSDLIKSTLTTAVNTITTAVPQILAFTGNLISIVVTTFLSIIFSIYMLAGRETMLTQCRRVLRAYVPKPLADGISDVTALTAETFSAYVSGQLIEACILGGLCTLGTLFIQPDYAPLIGIIIGVSALIPMVGALLGGAVAAMLLVMVSPLKTLIFLVFLLALQQFEGNVIYPRVVGSNIGLPAIWVLAAVTVGGGLLGFVGILVSVPVASVLYTLLRRDVHRRLGED</sequence>
<feature type="transmembrane region" description="Helical" evidence="8">
    <location>
        <begin position="328"/>
        <end position="361"/>
    </location>
</feature>
<keyword evidence="3" id="KW-0813">Transport</keyword>
<reference evidence="9" key="1">
    <citation type="submission" date="2016-04" db="EMBL/GenBank/DDBJ databases">
        <authorList>
            <person name="Evans L.H."/>
            <person name="Alamgir A."/>
            <person name="Owens N."/>
            <person name="Weber N.D."/>
            <person name="Virtaneva K."/>
            <person name="Barbian K."/>
            <person name="Babar A."/>
            <person name="Rosenke K."/>
        </authorList>
    </citation>
    <scope>NUCLEOTIDE SEQUENCE</scope>
    <source>
        <strain evidence="9">86</strain>
    </source>
</reference>
<evidence type="ECO:0000256" key="5">
    <source>
        <dbReference type="ARBA" id="ARBA00022692"/>
    </source>
</evidence>
<proteinExistence type="inferred from homology"/>
<comment type="subcellular location">
    <subcellularLocation>
        <location evidence="1">Cell membrane</location>
        <topology evidence="1">Multi-pass membrane protein</topology>
    </subcellularLocation>
</comment>
<keyword evidence="7 8" id="KW-0472">Membrane</keyword>
<organism evidence="9">
    <name type="scientific">uncultured Eubacteriales bacterium</name>
    <dbReference type="NCBI Taxonomy" id="172733"/>
    <lineage>
        <taxon>Bacteria</taxon>
        <taxon>Bacillati</taxon>
        <taxon>Bacillota</taxon>
        <taxon>Clostridia</taxon>
        <taxon>Eubacteriales</taxon>
        <taxon>environmental samples</taxon>
    </lineage>
</organism>
<keyword evidence="5 8" id="KW-0812">Transmembrane</keyword>
<name>A0A212KFG4_9FIRM</name>
<keyword evidence="6 8" id="KW-1133">Transmembrane helix</keyword>
<comment type="similarity">
    <text evidence="2">Belongs to the autoinducer-2 exporter (AI-2E) (TC 2.A.86) family.</text>
</comment>